<dbReference type="GO" id="GO:0008168">
    <property type="term" value="F:methyltransferase activity"/>
    <property type="evidence" value="ECO:0007669"/>
    <property type="project" value="UniProtKB-KW"/>
</dbReference>
<dbReference type="SUPFAM" id="SSF53335">
    <property type="entry name" value="S-adenosyl-L-methionine-dependent methyltransferases"/>
    <property type="match status" value="1"/>
</dbReference>
<dbReference type="PANTHER" id="PTHR43861:SF2">
    <property type="entry name" value="CARBOXY-S-ADENOSYL-L-METHIONINE SYNTHASE"/>
    <property type="match status" value="1"/>
</dbReference>
<dbReference type="AlphaFoldDB" id="A0A4V1EIW1"/>
<evidence type="ECO:0000256" key="1">
    <source>
        <dbReference type="ARBA" id="ARBA00022679"/>
    </source>
</evidence>
<dbReference type="PANTHER" id="PTHR43861">
    <property type="entry name" value="TRANS-ACONITATE 2-METHYLTRANSFERASE-RELATED"/>
    <property type="match status" value="1"/>
</dbReference>
<keyword evidence="3" id="KW-0489">Methyltransferase</keyword>
<accession>A0A4V1EIW1</accession>
<dbReference type="Gene3D" id="3.40.50.150">
    <property type="entry name" value="Vaccinia Virus protein VP39"/>
    <property type="match status" value="1"/>
</dbReference>
<dbReference type="CDD" id="cd02440">
    <property type="entry name" value="AdoMet_MTases"/>
    <property type="match status" value="1"/>
</dbReference>
<proteinExistence type="predicted"/>
<dbReference type="EMBL" id="CP040079">
    <property type="protein sequence ID" value="QCP55150.1"/>
    <property type="molecule type" value="Genomic_DNA"/>
</dbReference>
<protein>
    <submittedName>
        <fullName evidence="3">Methyltransferase domain-containing protein</fullName>
    </submittedName>
</protein>
<dbReference type="InterPro" id="IPR029063">
    <property type="entry name" value="SAM-dependent_MTases_sf"/>
</dbReference>
<dbReference type="KEGG" id="tvl:FAZ95_38890"/>
<dbReference type="GO" id="GO:0032259">
    <property type="term" value="P:methylation"/>
    <property type="evidence" value="ECO:0007669"/>
    <property type="project" value="UniProtKB-KW"/>
</dbReference>
<organism evidence="3 4">
    <name type="scientific">Trinickia violacea</name>
    <dbReference type="NCBI Taxonomy" id="2571746"/>
    <lineage>
        <taxon>Bacteria</taxon>
        <taxon>Pseudomonadati</taxon>
        <taxon>Pseudomonadota</taxon>
        <taxon>Betaproteobacteria</taxon>
        <taxon>Burkholderiales</taxon>
        <taxon>Burkholderiaceae</taxon>
        <taxon>Trinickia</taxon>
    </lineage>
</organism>
<evidence type="ECO:0000259" key="2">
    <source>
        <dbReference type="Pfam" id="PF13649"/>
    </source>
</evidence>
<evidence type="ECO:0000313" key="3">
    <source>
        <dbReference type="EMBL" id="QCP55150.1"/>
    </source>
</evidence>
<name>A0A4V1EIW1_9BURK</name>
<feature type="domain" description="Methyltransferase" evidence="2">
    <location>
        <begin position="71"/>
        <end position="167"/>
    </location>
</feature>
<dbReference type="InterPro" id="IPR041698">
    <property type="entry name" value="Methyltransf_25"/>
</dbReference>
<reference evidence="3 4" key="1">
    <citation type="submission" date="2019-05" db="EMBL/GenBank/DDBJ databases">
        <title>Burkholderia sp. DHOD12, isolated from subtropical forest soil.</title>
        <authorList>
            <person name="Gao Z.-H."/>
            <person name="Qiu L.-H."/>
        </authorList>
    </citation>
    <scope>NUCLEOTIDE SEQUENCE [LARGE SCALE GENOMIC DNA]</scope>
    <source>
        <strain evidence="3 4">DHOD12</strain>
    </source>
</reference>
<dbReference type="OrthoDB" id="9779941at2"/>
<keyword evidence="4" id="KW-1185">Reference proteome</keyword>
<sequence length="251" mass="27977">MEETLQAQSVNRPLIVGDGIVTGNASWSFGGDTARHFEAHVSKSVPRYADGHSIVLGLSDFFVKRDSVCYEIGCSTGALTRQLAQRHAGSVRWVGIDIEANMIDQAKQYLAQMSPQPDNVEYLVGDALTFEYEPSDLIVAYYTAQFIAPRVRQELINRIHQSLNWGGAFLLFEKVRAPDARFQDIASGLYVDYKLEQGYASDEIIAKSKSLKGVLEPFSSQGNVDMLRRAGFADVMTIFKHVCFEGFFCIK</sequence>
<dbReference type="Pfam" id="PF13649">
    <property type="entry name" value="Methyltransf_25"/>
    <property type="match status" value="1"/>
</dbReference>
<gene>
    <name evidence="3" type="ORF">FAZ95_38890</name>
</gene>
<keyword evidence="1 3" id="KW-0808">Transferase</keyword>
<evidence type="ECO:0000313" key="4">
    <source>
        <dbReference type="Proteomes" id="UP000298656"/>
    </source>
</evidence>
<dbReference type="Proteomes" id="UP000298656">
    <property type="component" value="Chromosome 3"/>
</dbReference>